<proteinExistence type="predicted"/>
<keyword evidence="4" id="KW-0862">Zinc</keyword>
<accession>A0A081NCW6</accession>
<dbReference type="OrthoDB" id="9782876at2"/>
<dbReference type="CDD" id="cd06251">
    <property type="entry name" value="M14_ASTE_ASPA-like"/>
    <property type="match status" value="1"/>
</dbReference>
<dbReference type="PANTHER" id="PTHR37326:SF1">
    <property type="entry name" value="BLL3975 PROTEIN"/>
    <property type="match status" value="1"/>
</dbReference>
<dbReference type="RefSeq" id="WP_034841027.1">
    <property type="nucleotide sequence ID" value="NZ_JOKH01000006.1"/>
</dbReference>
<dbReference type="InterPro" id="IPR043795">
    <property type="entry name" value="N-alpha-Ac-DABA-like"/>
</dbReference>
<evidence type="ECO:0000259" key="5">
    <source>
        <dbReference type="Pfam" id="PF24827"/>
    </source>
</evidence>
<gene>
    <name evidence="6" type="ORF">GZ78_24095</name>
</gene>
<dbReference type="GO" id="GO:0046872">
    <property type="term" value="F:metal ion binding"/>
    <property type="evidence" value="ECO:0007669"/>
    <property type="project" value="UniProtKB-KW"/>
</dbReference>
<keyword evidence="7" id="KW-1185">Reference proteome</keyword>
<dbReference type="GO" id="GO:0016788">
    <property type="term" value="F:hydrolase activity, acting on ester bonds"/>
    <property type="evidence" value="ECO:0007669"/>
    <property type="project" value="InterPro"/>
</dbReference>
<evidence type="ECO:0000256" key="4">
    <source>
        <dbReference type="ARBA" id="ARBA00022833"/>
    </source>
</evidence>
<dbReference type="Gene3D" id="3.40.630.10">
    <property type="entry name" value="Zn peptidases"/>
    <property type="match status" value="1"/>
</dbReference>
<dbReference type="InterPro" id="IPR053138">
    <property type="entry name" value="N-alpha-Ac-DABA_deacetylase"/>
</dbReference>
<evidence type="ECO:0000256" key="2">
    <source>
        <dbReference type="ARBA" id="ARBA00022723"/>
    </source>
</evidence>
<evidence type="ECO:0000313" key="6">
    <source>
        <dbReference type="EMBL" id="KEQ16289.1"/>
    </source>
</evidence>
<feature type="domain" description="Succinylglutamate desuccinylase/Aspartoacylase catalytic" evidence="5">
    <location>
        <begin position="50"/>
        <end position="235"/>
    </location>
</feature>
<dbReference type="SUPFAM" id="SSF53187">
    <property type="entry name" value="Zn-dependent exopeptidases"/>
    <property type="match status" value="1"/>
</dbReference>
<organism evidence="6 7">
    <name type="scientific">Endozoicomonas numazuensis</name>
    <dbReference type="NCBI Taxonomy" id="1137799"/>
    <lineage>
        <taxon>Bacteria</taxon>
        <taxon>Pseudomonadati</taxon>
        <taxon>Pseudomonadota</taxon>
        <taxon>Gammaproteobacteria</taxon>
        <taxon>Oceanospirillales</taxon>
        <taxon>Endozoicomonadaceae</taxon>
        <taxon>Endozoicomonas</taxon>
    </lineage>
</organism>
<reference evidence="6 7" key="1">
    <citation type="submission" date="2014-06" db="EMBL/GenBank/DDBJ databases">
        <title>Whole Genome Sequences of Three Symbiotic Endozoicomonas Bacteria.</title>
        <authorList>
            <person name="Neave M.J."/>
            <person name="Apprill A."/>
            <person name="Voolstra C.R."/>
        </authorList>
    </citation>
    <scope>NUCLEOTIDE SEQUENCE [LARGE SCALE GENOMIC DNA]</scope>
    <source>
        <strain evidence="6 7">DSM 25634</strain>
    </source>
</reference>
<dbReference type="Proteomes" id="UP000028073">
    <property type="component" value="Unassembled WGS sequence"/>
</dbReference>
<dbReference type="eggNOG" id="COG3608">
    <property type="taxonomic scope" value="Bacteria"/>
</dbReference>
<dbReference type="PIRSF" id="PIRSF039012">
    <property type="entry name" value="ASP"/>
    <property type="match status" value="1"/>
</dbReference>
<keyword evidence="3" id="KW-0378">Hydrolase</keyword>
<evidence type="ECO:0000313" key="7">
    <source>
        <dbReference type="Proteomes" id="UP000028073"/>
    </source>
</evidence>
<dbReference type="AlphaFoldDB" id="A0A081NCW6"/>
<evidence type="ECO:0000256" key="3">
    <source>
        <dbReference type="ARBA" id="ARBA00022801"/>
    </source>
</evidence>
<keyword evidence="2" id="KW-0479">Metal-binding</keyword>
<protein>
    <recommendedName>
        <fullName evidence="5">Succinylglutamate desuccinylase/Aspartoacylase catalytic domain-containing protein</fullName>
    </recommendedName>
</protein>
<sequence length="327" mass="35932">MEVLKGRKVVESLHVSSLTPGCHEFWFRPSTNATGQGWLLPVFVKKGRQPGRAIVVTAGVHGDELNGVLTAQKLIAELRDSEINGSVMVVPEINQPGINASTRHFIPSDPDAPPIDLNRVFPGKEEGSSAEQYIGAIWHKLLMPNAEKAIDLHTQTKGAEYPLYVFADYRISDCVAMARWMAPDAIMDDPGDPGILETVWNQNNIPSITVEVGTGKLMQLDLVERAVQGVLNILKSENVLPEAPIHPSRNAYEGKKLTSIRAKSGGYFIPQVAMGQQVKKEELLVIQHDSFGQECGQYFAPCDGYVLSKNLDPLREPGALLIRLLHN</sequence>
<dbReference type="GO" id="GO:0016811">
    <property type="term" value="F:hydrolase activity, acting on carbon-nitrogen (but not peptide) bonds, in linear amides"/>
    <property type="evidence" value="ECO:0007669"/>
    <property type="project" value="InterPro"/>
</dbReference>
<comment type="cofactor">
    <cofactor evidence="1">
        <name>Zn(2+)</name>
        <dbReference type="ChEBI" id="CHEBI:29105"/>
    </cofactor>
</comment>
<dbReference type="Pfam" id="PF24827">
    <property type="entry name" value="AstE_AspA_cat"/>
    <property type="match status" value="1"/>
</dbReference>
<comment type="caution">
    <text evidence="6">The sequence shown here is derived from an EMBL/GenBank/DDBJ whole genome shotgun (WGS) entry which is preliminary data.</text>
</comment>
<dbReference type="InterPro" id="IPR055438">
    <property type="entry name" value="AstE_AspA_cat"/>
</dbReference>
<evidence type="ECO:0000256" key="1">
    <source>
        <dbReference type="ARBA" id="ARBA00001947"/>
    </source>
</evidence>
<dbReference type="PANTHER" id="PTHR37326">
    <property type="entry name" value="BLL3975 PROTEIN"/>
    <property type="match status" value="1"/>
</dbReference>
<dbReference type="STRING" id="1137799.GZ78_24095"/>
<dbReference type="EMBL" id="JOKH01000006">
    <property type="protein sequence ID" value="KEQ16289.1"/>
    <property type="molecule type" value="Genomic_DNA"/>
</dbReference>
<name>A0A081NCW6_9GAMM</name>